<organism evidence="1 2">
    <name type="scientific">Mucilaginibacter agri</name>
    <dbReference type="NCBI Taxonomy" id="2695265"/>
    <lineage>
        <taxon>Bacteria</taxon>
        <taxon>Pseudomonadati</taxon>
        <taxon>Bacteroidota</taxon>
        <taxon>Sphingobacteriia</taxon>
        <taxon>Sphingobacteriales</taxon>
        <taxon>Sphingobacteriaceae</taxon>
        <taxon>Mucilaginibacter</taxon>
    </lineage>
</organism>
<reference evidence="1" key="2">
    <citation type="submission" date="2020-10" db="EMBL/GenBank/DDBJ databases">
        <title>Mucilaginibacter sp. nov., isolated from soil.</title>
        <authorList>
            <person name="Jeon C.O."/>
        </authorList>
    </citation>
    <scope>NUCLEOTIDE SEQUENCE</scope>
    <source>
        <strain evidence="1">R11</strain>
    </source>
</reference>
<dbReference type="RefSeq" id="WP_166584335.1">
    <property type="nucleotide sequence ID" value="NZ_WWEO01000037.1"/>
</dbReference>
<evidence type="ECO:0000313" key="1">
    <source>
        <dbReference type="EMBL" id="NCD68308.1"/>
    </source>
</evidence>
<proteinExistence type="predicted"/>
<reference evidence="1" key="1">
    <citation type="submission" date="2020-01" db="EMBL/GenBank/DDBJ databases">
        <authorList>
            <person name="Seo Y.L."/>
        </authorList>
    </citation>
    <scope>NUCLEOTIDE SEQUENCE</scope>
    <source>
        <strain evidence="1">R11</strain>
    </source>
</reference>
<name>A0A965ZDL2_9SPHI</name>
<accession>A0A965ZDL2</accession>
<protein>
    <submittedName>
        <fullName evidence="1">Uncharacterized protein</fullName>
    </submittedName>
</protein>
<sequence length="92" mass="10592">MAVVLIYDFKEEDSYKKELVKAYMIQCNNFKDKWSNPGSEQSVELPGTTLWTESWTSSVCIKMLEDACKTYGAKLDKVFAVNFVKHSILEEI</sequence>
<dbReference type="Proteomes" id="UP000638732">
    <property type="component" value="Unassembled WGS sequence"/>
</dbReference>
<keyword evidence="2" id="KW-1185">Reference proteome</keyword>
<dbReference type="AlphaFoldDB" id="A0A965ZDL2"/>
<dbReference type="EMBL" id="WWEO01000037">
    <property type="protein sequence ID" value="NCD68308.1"/>
    <property type="molecule type" value="Genomic_DNA"/>
</dbReference>
<gene>
    <name evidence="1" type="ORF">GSY63_02925</name>
</gene>
<evidence type="ECO:0000313" key="2">
    <source>
        <dbReference type="Proteomes" id="UP000638732"/>
    </source>
</evidence>
<comment type="caution">
    <text evidence="1">The sequence shown here is derived from an EMBL/GenBank/DDBJ whole genome shotgun (WGS) entry which is preliminary data.</text>
</comment>